<name>Q0UQN1_PHANO</name>
<keyword evidence="9" id="KW-0175">Coiled coil</keyword>
<feature type="region of interest" description="Disordered" evidence="10">
    <location>
        <begin position="17"/>
        <end position="36"/>
    </location>
</feature>
<feature type="coiled-coil region" evidence="9">
    <location>
        <begin position="663"/>
        <end position="690"/>
    </location>
</feature>
<evidence type="ECO:0000256" key="8">
    <source>
        <dbReference type="ARBA" id="ARBA00023316"/>
    </source>
</evidence>
<dbReference type="InterPro" id="IPR013320">
    <property type="entry name" value="ConA-like_dom_sf"/>
</dbReference>
<evidence type="ECO:0000259" key="12">
    <source>
        <dbReference type="PROSITE" id="PS51762"/>
    </source>
</evidence>
<dbReference type="Pfam" id="PF03935">
    <property type="entry name" value="SKN1_KRE6_Sbg1"/>
    <property type="match status" value="1"/>
</dbReference>
<dbReference type="VEuPathDB" id="FungiDB:JI435_059330"/>
<dbReference type="PANTHER" id="PTHR31361:SF14">
    <property type="entry name" value="GH16 DOMAIN-CONTAINING PROTEIN"/>
    <property type="match status" value="1"/>
</dbReference>
<keyword evidence="4" id="KW-0735">Signal-anchor</keyword>
<dbReference type="EMBL" id="CH445332">
    <property type="protein sequence ID" value="EAT86997.2"/>
    <property type="molecule type" value="Genomic_DNA"/>
</dbReference>
<evidence type="ECO:0000256" key="9">
    <source>
        <dbReference type="SAM" id="Coils"/>
    </source>
</evidence>
<evidence type="ECO:0000313" key="14">
    <source>
        <dbReference type="Proteomes" id="UP000001055"/>
    </source>
</evidence>
<dbReference type="InterPro" id="IPR000757">
    <property type="entry name" value="Beta-glucanase-like"/>
</dbReference>
<organism evidence="13 14">
    <name type="scientific">Phaeosphaeria nodorum (strain SN15 / ATCC MYA-4574 / FGSC 10173)</name>
    <name type="common">Glume blotch fungus</name>
    <name type="synonym">Parastagonospora nodorum</name>
    <dbReference type="NCBI Taxonomy" id="321614"/>
    <lineage>
        <taxon>Eukaryota</taxon>
        <taxon>Fungi</taxon>
        <taxon>Dikarya</taxon>
        <taxon>Ascomycota</taxon>
        <taxon>Pezizomycotina</taxon>
        <taxon>Dothideomycetes</taxon>
        <taxon>Pleosporomycetidae</taxon>
        <taxon>Pleosporales</taxon>
        <taxon>Pleosporineae</taxon>
        <taxon>Phaeosphaeriaceae</taxon>
        <taxon>Parastagonospora</taxon>
    </lineage>
</organism>
<dbReference type="InParanoid" id="Q0UQN1"/>
<dbReference type="PANTHER" id="PTHR31361">
    <property type="entry name" value="BETA-GLUCAN SYNTHESIS-ASSOCIATED PROTEIN KRE6-RELATED"/>
    <property type="match status" value="1"/>
</dbReference>
<evidence type="ECO:0000256" key="10">
    <source>
        <dbReference type="SAM" id="MobiDB-lite"/>
    </source>
</evidence>
<dbReference type="SUPFAM" id="SSF49899">
    <property type="entry name" value="Concanavalin A-like lectins/glucanases"/>
    <property type="match status" value="1"/>
</dbReference>
<evidence type="ECO:0000256" key="4">
    <source>
        <dbReference type="ARBA" id="ARBA00022968"/>
    </source>
</evidence>
<dbReference type="eggNOG" id="ENOG502QR13">
    <property type="taxonomic scope" value="Eukaryota"/>
</dbReference>
<evidence type="ECO:0000256" key="5">
    <source>
        <dbReference type="ARBA" id="ARBA00022989"/>
    </source>
</evidence>
<evidence type="ECO:0000256" key="6">
    <source>
        <dbReference type="ARBA" id="ARBA00023136"/>
    </source>
</evidence>
<dbReference type="PROSITE" id="PS51762">
    <property type="entry name" value="GH16_2"/>
    <property type="match status" value="1"/>
</dbReference>
<dbReference type="AlphaFoldDB" id="Q0UQN1"/>
<evidence type="ECO:0000256" key="1">
    <source>
        <dbReference type="ARBA" id="ARBA00004606"/>
    </source>
</evidence>
<feature type="domain" description="GH16" evidence="12">
    <location>
        <begin position="182"/>
        <end position="544"/>
    </location>
</feature>
<dbReference type="GO" id="GO:0015926">
    <property type="term" value="F:glucosidase activity"/>
    <property type="evidence" value="ECO:0000318"/>
    <property type="project" value="GO_Central"/>
</dbReference>
<comment type="subcellular location">
    <subcellularLocation>
        <location evidence="1">Membrane</location>
        <topology evidence="1">Single-pass type II membrane protein</topology>
    </subcellularLocation>
</comment>
<dbReference type="GO" id="GO:0005789">
    <property type="term" value="C:endoplasmic reticulum membrane"/>
    <property type="evidence" value="ECO:0000318"/>
    <property type="project" value="GO_Central"/>
</dbReference>
<keyword evidence="6 11" id="KW-0472">Membrane</keyword>
<evidence type="ECO:0000256" key="11">
    <source>
        <dbReference type="SAM" id="Phobius"/>
    </source>
</evidence>
<proteinExistence type="inferred from homology"/>
<keyword evidence="8" id="KW-0961">Cell wall biogenesis/degradation</keyword>
<keyword evidence="5 11" id="KW-1133">Transmembrane helix</keyword>
<dbReference type="CDD" id="cd02180">
    <property type="entry name" value="GH16_fungal_KRE6_glucanase"/>
    <property type="match status" value="1"/>
</dbReference>
<protein>
    <recommendedName>
        <fullName evidence="12">GH16 domain-containing protein</fullName>
    </recommendedName>
</protein>
<sequence length="704" mass="79724">MTYNDLGADYTRYFSPFSDNKQSSLPEMQESTPNASTRTLGITTPLATIHPTNPFLTPNASTTRVNSLYDPEKNVSVIDDRLIAPYEEKGMAAWPLIGDKDESDDEMHMPREDDDIKYKAKLSDHFNRDSIASTIGLAIMIVGLLFIFIALPVMSFTGAIEYNSSWGKPFWAANIYKAEAWAHVNDVKYPFIQNIRTGLIDPDTPKSAMKRKGEYGDEYELVFSDEFNVENRTFYEGDDPYFYAGNFWYGATQDLEWYDPDAITTRDGTLEIRLERTPNHNLRFRSGMLNSWNHLCFKGGIFEVSVSLPGPPGVHGLWPGAWTMGNLGRPGYLSTTEGLWPYTYQACDVGITPNQSSYDGLSSCPGQRLPSCKGRGAPEIDIIEVGASWDANHLPVATQSYQVAPFDLWWFPNYNYTVYPDYTLSYPNSYTGGPFQQALSGTSNLNKQWFDGIQYQRYSFEYVPGEGEKAYINWKVGDLTMWTLDGRAIGPNGNIAARQISEEPMSMVLNLGTSHAWAAFDDAALHDEYIMRVDYVRWYQKKGHSMVTCDPPGFETTKEYGKENKAGKVLSRHDELYFWRQVAKQHVRKLVTAALSTEECPIPHWDDVSRIVSDTHALLSKVANQLPLAKDRILQGYSTIINRGPAHTACEEEEQFEQRFVMLQNVTMKIQSLRADIMVLEREVVRARREGEGPDDGARQEFGN</sequence>
<feature type="transmembrane region" description="Helical" evidence="11">
    <location>
        <begin position="131"/>
        <end position="154"/>
    </location>
</feature>
<evidence type="ECO:0000313" key="13">
    <source>
        <dbReference type="EMBL" id="EAT86997.2"/>
    </source>
</evidence>
<dbReference type="HOGENOM" id="CLU_010811_4_2_1"/>
<dbReference type="InterPro" id="IPR005629">
    <property type="entry name" value="Skn1/Kre6/Sbg1"/>
</dbReference>
<dbReference type="KEGG" id="pno:SNOG_05933"/>
<dbReference type="GO" id="GO:0031505">
    <property type="term" value="P:fungal-type cell wall organization"/>
    <property type="evidence" value="ECO:0000318"/>
    <property type="project" value="GO_Central"/>
</dbReference>
<reference evidence="14" key="1">
    <citation type="journal article" date="2007" name="Plant Cell">
        <title>Dothideomycete-plant interactions illuminated by genome sequencing and EST analysis of the wheat pathogen Stagonospora nodorum.</title>
        <authorList>
            <person name="Hane J.K."/>
            <person name="Lowe R.G."/>
            <person name="Solomon P.S."/>
            <person name="Tan K.C."/>
            <person name="Schoch C.L."/>
            <person name="Spatafora J.W."/>
            <person name="Crous P.W."/>
            <person name="Kodira C."/>
            <person name="Birren B.W."/>
            <person name="Galagan J.E."/>
            <person name="Torriani S.F."/>
            <person name="McDonald B.A."/>
            <person name="Oliver R.P."/>
        </authorList>
    </citation>
    <scope>NUCLEOTIDE SEQUENCE [LARGE SCALE GENOMIC DNA]</scope>
    <source>
        <strain evidence="14">SN15 / ATCC MYA-4574 / FGSC 10173</strain>
    </source>
</reference>
<keyword evidence="3 11" id="KW-0812">Transmembrane</keyword>
<accession>Q0UQN1</accession>
<evidence type="ECO:0000256" key="2">
    <source>
        <dbReference type="ARBA" id="ARBA00010962"/>
    </source>
</evidence>
<comment type="similarity">
    <text evidence="2">Belongs to the SKN1/KRE6 family.</text>
</comment>
<evidence type="ECO:0000256" key="3">
    <source>
        <dbReference type="ARBA" id="ARBA00022692"/>
    </source>
</evidence>
<dbReference type="GO" id="GO:0006078">
    <property type="term" value="P:(1-&gt;6)-beta-D-glucan biosynthetic process"/>
    <property type="evidence" value="ECO:0000318"/>
    <property type="project" value="GO_Central"/>
</dbReference>
<dbReference type="RefSeq" id="XP_001796323.1">
    <property type="nucleotide sequence ID" value="XM_001796271.1"/>
</dbReference>
<gene>
    <name evidence="13" type="ORF">SNOG_05933</name>
</gene>
<dbReference type="GeneID" id="5973200"/>
<dbReference type="Gene3D" id="2.60.120.200">
    <property type="match status" value="1"/>
</dbReference>
<dbReference type="GO" id="GO:0005886">
    <property type="term" value="C:plasma membrane"/>
    <property type="evidence" value="ECO:0000318"/>
    <property type="project" value="GO_Central"/>
</dbReference>
<dbReference type="Proteomes" id="UP000001055">
    <property type="component" value="Unassembled WGS sequence"/>
</dbReference>
<evidence type="ECO:0000256" key="7">
    <source>
        <dbReference type="ARBA" id="ARBA00023180"/>
    </source>
</evidence>
<dbReference type="VEuPathDB" id="FungiDB:JI435_304220"/>
<keyword evidence="7" id="KW-0325">Glycoprotein</keyword>